<dbReference type="RefSeq" id="XP_052905154.1">
    <property type="nucleotide sequence ID" value="XM_053048394.1"/>
</dbReference>
<keyword evidence="1" id="KW-0472">Membrane</keyword>
<evidence type="ECO:0000313" key="2">
    <source>
        <dbReference type="EMBL" id="KFG26599.1"/>
    </source>
</evidence>
<accession>A0A086J381</accession>
<dbReference type="GeneID" id="77675723"/>
<evidence type="ECO:0000256" key="1">
    <source>
        <dbReference type="SAM" id="Phobius"/>
    </source>
</evidence>
<name>A0A086J381_NEMA1</name>
<proteinExistence type="predicted"/>
<dbReference type="HOGENOM" id="CLU_2264437_0_0_1"/>
<keyword evidence="1" id="KW-0812">Transmembrane</keyword>
<evidence type="ECO:0000313" key="3">
    <source>
        <dbReference type="Proteomes" id="UP000054524"/>
    </source>
</evidence>
<protein>
    <submittedName>
        <fullName evidence="2">Uncharacterized protein</fullName>
    </submittedName>
</protein>
<gene>
    <name evidence="2" type="ORF">NESG_00750</name>
</gene>
<keyword evidence="1" id="KW-1133">Transmembrane helix</keyword>
<comment type="caution">
    <text evidence="2">The sequence shown here is derived from an EMBL/GenBank/DDBJ whole genome shotgun (WGS) entry which is preliminary data.</text>
</comment>
<sequence length="103" mass="12290">MSRFLDISEEERERRRLALMQKYNITIRPLPPITPPPLSERILDQYHRIMFLMPRISLFDVLFVFLVVLIIARLVDLVISLIPTMKKECTVFLQKEQARLFMS</sequence>
<dbReference type="AlphaFoldDB" id="A0A086J381"/>
<reference evidence="2 3" key="1">
    <citation type="journal article" date="2014" name="Genome Announc.">
        <title>Genome Sequence of the Microsporidian Species Nematocida sp1 Strain ERTm6 (ATCC PRA-372).</title>
        <authorList>
            <person name="Bakowski M.A."/>
            <person name="Priest M."/>
            <person name="Young S."/>
            <person name="Cuomo C.A."/>
            <person name="Troemel E.R."/>
        </authorList>
    </citation>
    <scope>NUCLEOTIDE SEQUENCE [LARGE SCALE GENOMIC DNA]</scope>
    <source>
        <strain evidence="2 3">ERTm6</strain>
    </source>
</reference>
<keyword evidence="3" id="KW-1185">Reference proteome</keyword>
<dbReference type="Proteomes" id="UP000054524">
    <property type="component" value="Unassembled WGS sequence"/>
</dbReference>
<organism evidence="2 3">
    <name type="scientific">Nematocida ausubeli (strain ATCC PRA-371 / ERTm2)</name>
    <name type="common">Nematode killer fungus</name>
    <dbReference type="NCBI Taxonomy" id="1913371"/>
    <lineage>
        <taxon>Eukaryota</taxon>
        <taxon>Fungi</taxon>
        <taxon>Fungi incertae sedis</taxon>
        <taxon>Microsporidia</taxon>
        <taxon>Nematocida</taxon>
    </lineage>
</organism>
<feature type="transmembrane region" description="Helical" evidence="1">
    <location>
        <begin position="56"/>
        <end position="75"/>
    </location>
</feature>
<dbReference type="EMBL" id="AKIJ01000002">
    <property type="protein sequence ID" value="KFG26599.1"/>
    <property type="molecule type" value="Genomic_DNA"/>
</dbReference>